<name>A0A1J1IQ19_9DIPT</name>
<dbReference type="Proteomes" id="UP000183832">
    <property type="component" value="Unassembled WGS sequence"/>
</dbReference>
<gene>
    <name evidence="1" type="ORF">CLUMA_CG014856</name>
</gene>
<proteinExistence type="predicted"/>
<accession>A0A1J1IQ19</accession>
<organism evidence="1 2">
    <name type="scientific">Clunio marinus</name>
    <dbReference type="NCBI Taxonomy" id="568069"/>
    <lineage>
        <taxon>Eukaryota</taxon>
        <taxon>Metazoa</taxon>
        <taxon>Ecdysozoa</taxon>
        <taxon>Arthropoda</taxon>
        <taxon>Hexapoda</taxon>
        <taxon>Insecta</taxon>
        <taxon>Pterygota</taxon>
        <taxon>Neoptera</taxon>
        <taxon>Endopterygota</taxon>
        <taxon>Diptera</taxon>
        <taxon>Nematocera</taxon>
        <taxon>Chironomoidea</taxon>
        <taxon>Chironomidae</taxon>
        <taxon>Clunio</taxon>
    </lineage>
</organism>
<evidence type="ECO:0000313" key="1">
    <source>
        <dbReference type="EMBL" id="CRL01628.1"/>
    </source>
</evidence>
<keyword evidence="2" id="KW-1185">Reference proteome</keyword>
<reference evidence="1 2" key="1">
    <citation type="submission" date="2015-04" db="EMBL/GenBank/DDBJ databases">
        <authorList>
            <person name="Syromyatnikov M.Y."/>
            <person name="Popov V.N."/>
        </authorList>
    </citation>
    <scope>NUCLEOTIDE SEQUENCE [LARGE SCALE GENOMIC DNA]</scope>
</reference>
<protein>
    <submittedName>
        <fullName evidence="1">CLUMA_CG014856, isoform A</fullName>
    </submittedName>
</protein>
<dbReference type="AlphaFoldDB" id="A0A1J1IQ19"/>
<sequence length="59" mass="6938">MKVQTKVSSSTLDIDIDIDCLMIFTMQRQFTFYISKFIIRDLNKKKKVKAKVTIVESSY</sequence>
<dbReference type="EMBL" id="CVRI01000055">
    <property type="protein sequence ID" value="CRL01628.1"/>
    <property type="molecule type" value="Genomic_DNA"/>
</dbReference>
<evidence type="ECO:0000313" key="2">
    <source>
        <dbReference type="Proteomes" id="UP000183832"/>
    </source>
</evidence>